<dbReference type="InterPro" id="IPR011047">
    <property type="entry name" value="Quinoprotein_ADH-like_sf"/>
</dbReference>
<feature type="transmembrane region" description="Helical" evidence="4">
    <location>
        <begin position="78"/>
        <end position="96"/>
    </location>
</feature>
<evidence type="ECO:0000256" key="3">
    <source>
        <dbReference type="ARBA" id="ARBA00023002"/>
    </source>
</evidence>
<dbReference type="SUPFAM" id="SSF50998">
    <property type="entry name" value="Quinoprotein alcohol dehydrogenase-like"/>
    <property type="match status" value="1"/>
</dbReference>
<feature type="transmembrane region" description="Helical" evidence="4">
    <location>
        <begin position="54"/>
        <end position="72"/>
    </location>
</feature>
<proteinExistence type="inferred from homology"/>
<keyword evidence="4" id="KW-0812">Transmembrane</keyword>
<dbReference type="InterPro" id="IPR018391">
    <property type="entry name" value="PQQ_b-propeller_rpt"/>
</dbReference>
<dbReference type="GO" id="GO:0048038">
    <property type="term" value="F:quinone binding"/>
    <property type="evidence" value="ECO:0007669"/>
    <property type="project" value="InterPro"/>
</dbReference>
<sequence length="788" mass="85489">MRFFGVLLALIGLVLAVGGIQLVTLGGSWYYLLAGAALLLSGILLLLRHKLGAWLFGITALATVVWAVAEVGLDFWKLVPRLAPFLVLGFVLALLLPQLAGMRARRSAYVLASVLGVGLVAGAFAIFQPHGVIHTAAAPKPLGPATATPSDWQHYGRTPAGTRFAPFDQINRDNVKQLEVAWTYRTGEIAEGASEFQNTPMQIGDTVFVCTPLNKVVALDADTGAERWKFDPKVEDRKTWNRCRGLGYYEPAKVSQPYSFEEDAAWHAAHPAGSPVCASRVVMTTIDARLLQIDAKTGELCQDFGQGGVVDLTVGMGKVDYDNVLWYYLTSAPTVVGNMVIIGGWTFDGRSVDEPSGVVRAFSADSGELIWAWDMGQPEITKLPPEGGSYSRSTPNVWSTPAFDEDLGLVYLPLGNQQPDFWGGNRPETTEKHSSAVVALDIRTGRERWTFQTVHHDIWDYDIASQPALYDIPDGKGQTIPALVQLTKRGQIFLLDRRDGTPIAEVEERAVPQTVAAGDWVAKTQPYSVGMPALGAEPLTEADMWGATFFDQLVCRIAFRKLNYEGEFTAPSTKPTLIYPGYYGGFNWGSAAIDENRGYLFLNDIRIPQVVTLIPHENVDESKLVAGHGVGSTYPMHGTPFVIDHAAFNSPLGIPCNAPPWGVFAAVDLESRELMWQVPAGTVEDAVVNGIRASLPVPLGMPTLGSGVVTASGLVFYGATQDYYMRALDVATGEELWKSRMPVGGQATPMSYVSPKTGRQYVVMAAGGARQSPDRGDYVIAYALPKTQ</sequence>
<dbReference type="InterPro" id="IPR017511">
    <property type="entry name" value="PQQ_mDH"/>
</dbReference>
<evidence type="ECO:0000313" key="6">
    <source>
        <dbReference type="EMBL" id="KKW68290.1"/>
    </source>
</evidence>
<dbReference type="SMART" id="SM00564">
    <property type="entry name" value="PQQ"/>
    <property type="match status" value="4"/>
</dbReference>
<dbReference type="PANTHER" id="PTHR32303:SF4">
    <property type="entry name" value="QUINOPROTEIN GLUCOSE DEHYDROGENASE"/>
    <property type="match status" value="1"/>
</dbReference>
<dbReference type="PANTHER" id="PTHR32303">
    <property type="entry name" value="QUINOPROTEIN ALCOHOL DEHYDROGENASE (CYTOCHROME C)"/>
    <property type="match status" value="1"/>
</dbReference>
<feature type="transmembrane region" description="Helical" evidence="4">
    <location>
        <begin position="29"/>
        <end position="47"/>
    </location>
</feature>
<evidence type="ECO:0000313" key="7">
    <source>
        <dbReference type="Proteomes" id="UP000050580"/>
    </source>
</evidence>
<dbReference type="Proteomes" id="UP000050580">
    <property type="component" value="Unassembled WGS sequence"/>
</dbReference>
<comment type="caution">
    <text evidence="6">The sequence shown here is derived from an EMBL/GenBank/DDBJ whole genome shotgun (WGS) entry which is preliminary data.</text>
</comment>
<gene>
    <name evidence="6" type="ORF">AAV94_05590</name>
</gene>
<dbReference type="Gene3D" id="2.140.10.10">
    <property type="entry name" value="Quinoprotein alcohol dehydrogenase-like superfamily"/>
    <property type="match status" value="1"/>
</dbReference>
<feature type="domain" description="Pyrrolo-quinoline quinone repeat" evidence="5">
    <location>
        <begin position="152"/>
        <end position="762"/>
    </location>
</feature>
<dbReference type="GO" id="GO:0008876">
    <property type="term" value="F:quinoprotein glucose dehydrogenase activity"/>
    <property type="evidence" value="ECO:0007669"/>
    <property type="project" value="TreeGrafter"/>
</dbReference>
<comment type="similarity">
    <text evidence="2">Belongs to the bacterial PQQ dehydrogenase family.</text>
</comment>
<dbReference type="Pfam" id="PF01011">
    <property type="entry name" value="PQQ"/>
    <property type="match status" value="1"/>
</dbReference>
<comment type="cofactor">
    <cofactor evidence="1">
        <name>pyrroloquinoline quinone</name>
        <dbReference type="ChEBI" id="CHEBI:58442"/>
    </cofactor>
</comment>
<keyword evidence="7" id="KW-1185">Reference proteome</keyword>
<dbReference type="GO" id="GO:0016020">
    <property type="term" value="C:membrane"/>
    <property type="evidence" value="ECO:0007669"/>
    <property type="project" value="InterPro"/>
</dbReference>
<evidence type="ECO:0000256" key="1">
    <source>
        <dbReference type="ARBA" id="ARBA00001931"/>
    </source>
</evidence>
<dbReference type="InterPro" id="IPR002372">
    <property type="entry name" value="PQQ_rpt_dom"/>
</dbReference>
<evidence type="ECO:0000259" key="5">
    <source>
        <dbReference type="Pfam" id="PF01011"/>
    </source>
</evidence>
<protein>
    <submittedName>
        <fullName evidence="6">Glucose dehydrogenase</fullName>
    </submittedName>
</protein>
<dbReference type="NCBIfam" id="TIGR03074">
    <property type="entry name" value="PQQ_membr_DH"/>
    <property type="match status" value="1"/>
</dbReference>
<dbReference type="STRING" id="1610491.AAV94_05590"/>
<name>A0A0U1Q0K6_9BURK</name>
<organism evidence="6 7">
    <name type="scientific">Lampropedia cohaerens</name>
    <dbReference type="NCBI Taxonomy" id="1610491"/>
    <lineage>
        <taxon>Bacteria</taxon>
        <taxon>Pseudomonadati</taxon>
        <taxon>Pseudomonadota</taxon>
        <taxon>Betaproteobacteria</taxon>
        <taxon>Burkholderiales</taxon>
        <taxon>Comamonadaceae</taxon>
        <taxon>Lampropedia</taxon>
    </lineage>
</organism>
<dbReference type="PATRIC" id="fig|1610491.3.peg.1189"/>
<dbReference type="CDD" id="cd10280">
    <property type="entry name" value="PQQ_mGDH"/>
    <property type="match status" value="1"/>
</dbReference>
<dbReference type="AlphaFoldDB" id="A0A0U1Q0K6"/>
<accession>A0A0U1Q0K6</accession>
<evidence type="ECO:0000256" key="2">
    <source>
        <dbReference type="ARBA" id="ARBA00008156"/>
    </source>
</evidence>
<keyword evidence="4" id="KW-1133">Transmembrane helix</keyword>
<reference evidence="6 7" key="1">
    <citation type="submission" date="2015-05" db="EMBL/GenBank/DDBJ databases">
        <title>Draft genome sequence of Lampropedia sp. CT6, isolated from the microbial mat of a hot water spring, located at Manikaran, India.</title>
        <authorList>
            <person name="Tripathi C."/>
            <person name="Rani P."/>
            <person name="Mahato N.K."/>
            <person name="Lal R."/>
        </authorList>
    </citation>
    <scope>NUCLEOTIDE SEQUENCE [LARGE SCALE GENOMIC DNA]</scope>
    <source>
        <strain evidence="6 7">CT6</strain>
    </source>
</reference>
<feature type="transmembrane region" description="Helical" evidence="4">
    <location>
        <begin position="108"/>
        <end position="127"/>
    </location>
</feature>
<dbReference type="EMBL" id="LBNQ01000020">
    <property type="protein sequence ID" value="KKW68290.1"/>
    <property type="molecule type" value="Genomic_DNA"/>
</dbReference>
<keyword evidence="3" id="KW-0560">Oxidoreductase</keyword>
<evidence type="ECO:0000256" key="4">
    <source>
        <dbReference type="SAM" id="Phobius"/>
    </source>
</evidence>
<keyword evidence="4" id="KW-0472">Membrane</keyword>